<dbReference type="GO" id="GO:0008360">
    <property type="term" value="P:regulation of cell shape"/>
    <property type="evidence" value="ECO:0007669"/>
    <property type="project" value="UniProtKB-KW"/>
</dbReference>
<keyword evidence="6 11" id="KW-0573">Peptidoglycan synthesis</keyword>
<dbReference type="NCBIfam" id="NF003740">
    <property type="entry name" value="PRK05337.1"/>
    <property type="match status" value="1"/>
</dbReference>
<keyword evidence="14" id="KW-1185">Reference proteome</keyword>
<dbReference type="GO" id="GO:0009252">
    <property type="term" value="P:peptidoglycan biosynthetic process"/>
    <property type="evidence" value="ECO:0007669"/>
    <property type="project" value="UniProtKB-KW"/>
</dbReference>
<keyword evidence="9 11" id="KW-0961">Cell wall biogenesis/degradation</keyword>
<dbReference type="OrthoDB" id="9786661at2"/>
<evidence type="ECO:0000313" key="14">
    <source>
        <dbReference type="Proteomes" id="UP000223759"/>
    </source>
</evidence>
<proteinExistence type="inferred from homology"/>
<keyword evidence="8 11" id="KW-0131">Cell cycle</keyword>
<keyword evidence="7 11" id="KW-0326">Glycosidase</keyword>
<keyword evidence="4 11" id="KW-0378">Hydrolase</keyword>
<dbReference type="HAMAP" id="MF_00364">
    <property type="entry name" value="NagZ"/>
    <property type="match status" value="1"/>
</dbReference>
<dbReference type="GO" id="GO:0071555">
    <property type="term" value="P:cell wall organization"/>
    <property type="evidence" value="ECO:0007669"/>
    <property type="project" value="UniProtKB-KW"/>
</dbReference>
<dbReference type="GO" id="GO:0051301">
    <property type="term" value="P:cell division"/>
    <property type="evidence" value="ECO:0007669"/>
    <property type="project" value="UniProtKB-KW"/>
</dbReference>
<dbReference type="RefSeq" id="WP_076754056.1">
    <property type="nucleotide sequence ID" value="NZ_CP023018.1"/>
</dbReference>
<dbReference type="InterPro" id="IPR019800">
    <property type="entry name" value="Glyco_hydro_3_AS"/>
</dbReference>
<evidence type="ECO:0000256" key="9">
    <source>
        <dbReference type="ARBA" id="ARBA00023316"/>
    </source>
</evidence>
<dbReference type="Gene3D" id="3.20.20.300">
    <property type="entry name" value="Glycoside hydrolase, family 3, N-terminal domain"/>
    <property type="match status" value="1"/>
</dbReference>
<feature type="binding site" evidence="11">
    <location>
        <position position="64"/>
    </location>
    <ligand>
        <name>substrate</name>
    </ligand>
</feature>
<dbReference type="InterPro" id="IPR001764">
    <property type="entry name" value="Glyco_hydro_3_N"/>
</dbReference>
<name>A0A1R3VMD8_9GAMM</name>
<dbReference type="GO" id="GO:0005975">
    <property type="term" value="P:carbohydrate metabolic process"/>
    <property type="evidence" value="ECO:0007669"/>
    <property type="project" value="InterPro"/>
</dbReference>
<dbReference type="STRING" id="233100.SAMN05216526_0114"/>
<comment type="function">
    <text evidence="11">Plays a role in peptidoglycan recycling by cleaving the terminal beta-1,4-linked N-acetylglucosamine (GlcNAc) from peptide-linked peptidoglycan fragments, giving rise to free GlcNAc, anhydro-N-acetylmuramic acid and anhydro-N-acetylmuramic acid-linked peptides.</text>
</comment>
<evidence type="ECO:0000256" key="4">
    <source>
        <dbReference type="ARBA" id="ARBA00022801"/>
    </source>
</evidence>
<evidence type="ECO:0000256" key="3">
    <source>
        <dbReference type="ARBA" id="ARBA00022618"/>
    </source>
</evidence>
<evidence type="ECO:0000256" key="5">
    <source>
        <dbReference type="ARBA" id="ARBA00022960"/>
    </source>
</evidence>
<reference evidence="13 14" key="1">
    <citation type="submission" date="2017-01" db="EMBL/GenBank/DDBJ databases">
        <authorList>
            <person name="Mah S.A."/>
            <person name="Swanson W.J."/>
            <person name="Moy G.W."/>
            <person name="Vacquier V.D."/>
        </authorList>
    </citation>
    <scope>NUCLEOTIDE SEQUENCE [LARGE SCALE GENOMIC DNA]</scope>
    <source>
        <strain evidence="13 14">M9</strain>
    </source>
</reference>
<dbReference type="GO" id="GO:0005737">
    <property type="term" value="C:cytoplasm"/>
    <property type="evidence" value="ECO:0007669"/>
    <property type="project" value="UniProtKB-SubCell"/>
</dbReference>
<dbReference type="GO" id="GO:0009254">
    <property type="term" value="P:peptidoglycan turnover"/>
    <property type="evidence" value="ECO:0007669"/>
    <property type="project" value="UniProtKB-UniRule"/>
</dbReference>
<dbReference type="GO" id="GO:0004563">
    <property type="term" value="F:beta-N-acetylhexosaminidase activity"/>
    <property type="evidence" value="ECO:0007669"/>
    <property type="project" value="UniProtKB-UniRule"/>
</dbReference>
<comment type="pathway">
    <text evidence="10 11">Cell wall biogenesis; peptidoglycan recycling.</text>
</comment>
<evidence type="ECO:0000256" key="1">
    <source>
        <dbReference type="ARBA" id="ARBA00001231"/>
    </source>
</evidence>
<organism evidence="13 14">
    <name type="scientific">Ectothiorhodosinus mongolicus</name>
    <dbReference type="NCBI Taxonomy" id="233100"/>
    <lineage>
        <taxon>Bacteria</taxon>
        <taxon>Pseudomonadati</taxon>
        <taxon>Pseudomonadota</taxon>
        <taxon>Gammaproteobacteria</taxon>
        <taxon>Chromatiales</taxon>
        <taxon>Ectothiorhodospiraceae</taxon>
        <taxon>Ectothiorhodosinus</taxon>
    </lineage>
</organism>
<dbReference type="Proteomes" id="UP000223759">
    <property type="component" value="Unassembled WGS sequence"/>
</dbReference>
<feature type="active site" description="Proton donor/acceptor" evidence="11">
    <location>
        <position position="181"/>
    </location>
</feature>
<dbReference type="UniPathway" id="UPA00544"/>
<dbReference type="PROSITE" id="PS00775">
    <property type="entry name" value="GLYCOSYL_HYDROL_F3"/>
    <property type="match status" value="1"/>
</dbReference>
<dbReference type="InterPro" id="IPR036962">
    <property type="entry name" value="Glyco_hydro_3_N_sf"/>
</dbReference>
<feature type="active site" description="Nucleophile" evidence="11">
    <location>
        <position position="251"/>
    </location>
</feature>
<feature type="domain" description="Glycoside hydrolase family 3 N-terminal" evidence="12">
    <location>
        <begin position="14"/>
        <end position="296"/>
    </location>
</feature>
<dbReference type="InterPro" id="IPR022956">
    <property type="entry name" value="Beta_hexosaminidase_bac"/>
</dbReference>
<feature type="binding site" evidence="11">
    <location>
        <position position="72"/>
    </location>
    <ligand>
        <name>substrate</name>
    </ligand>
</feature>
<dbReference type="FunFam" id="3.20.20.300:FF:000001">
    <property type="entry name" value="Beta-hexosaminidase"/>
    <property type="match status" value="1"/>
</dbReference>
<evidence type="ECO:0000313" key="13">
    <source>
        <dbReference type="EMBL" id="SIT65664.1"/>
    </source>
</evidence>
<keyword evidence="3 11" id="KW-0132">Cell division</keyword>
<evidence type="ECO:0000256" key="11">
    <source>
        <dbReference type="HAMAP-Rule" id="MF_00364"/>
    </source>
</evidence>
<comment type="catalytic activity">
    <reaction evidence="1 11">
        <text>Hydrolysis of terminal non-reducing N-acetyl-D-hexosamine residues in N-acetyl-beta-D-hexosaminides.</text>
        <dbReference type="EC" id="3.2.1.52"/>
    </reaction>
</comment>
<evidence type="ECO:0000256" key="8">
    <source>
        <dbReference type="ARBA" id="ARBA00023306"/>
    </source>
</evidence>
<dbReference type="EMBL" id="FTPK01000001">
    <property type="protein sequence ID" value="SIT65664.1"/>
    <property type="molecule type" value="Genomic_DNA"/>
</dbReference>
<dbReference type="PANTHER" id="PTHR30480:SF13">
    <property type="entry name" value="BETA-HEXOSAMINIDASE"/>
    <property type="match status" value="1"/>
</dbReference>
<dbReference type="EC" id="3.2.1.52" evidence="11"/>
<dbReference type="Pfam" id="PF00933">
    <property type="entry name" value="Glyco_hydro_3"/>
    <property type="match status" value="1"/>
</dbReference>
<keyword evidence="2 11" id="KW-0963">Cytoplasm</keyword>
<feature type="binding site" evidence="11">
    <location>
        <position position="138"/>
    </location>
    <ligand>
        <name>substrate</name>
    </ligand>
</feature>
<dbReference type="AlphaFoldDB" id="A0A1R3VMD8"/>
<comment type="similarity">
    <text evidence="11">Belongs to the glycosyl hydrolase 3 family. NagZ subfamily.</text>
</comment>
<evidence type="ECO:0000256" key="6">
    <source>
        <dbReference type="ARBA" id="ARBA00022984"/>
    </source>
</evidence>
<evidence type="ECO:0000259" key="12">
    <source>
        <dbReference type="Pfam" id="PF00933"/>
    </source>
</evidence>
<dbReference type="PANTHER" id="PTHR30480">
    <property type="entry name" value="BETA-HEXOSAMINIDASE-RELATED"/>
    <property type="match status" value="1"/>
</dbReference>
<evidence type="ECO:0000256" key="10">
    <source>
        <dbReference type="ARBA" id="ARBA00037880"/>
    </source>
</evidence>
<dbReference type="SUPFAM" id="SSF51445">
    <property type="entry name" value="(Trans)glycosidases"/>
    <property type="match status" value="1"/>
</dbReference>
<evidence type="ECO:0000256" key="2">
    <source>
        <dbReference type="ARBA" id="ARBA00022490"/>
    </source>
</evidence>
<feature type="binding site" evidence="11">
    <location>
        <begin position="168"/>
        <end position="169"/>
    </location>
    <ligand>
        <name>substrate</name>
    </ligand>
</feature>
<comment type="subcellular location">
    <subcellularLocation>
        <location evidence="11">Cytoplasm</location>
    </subcellularLocation>
</comment>
<keyword evidence="5 11" id="KW-0133">Cell shape</keyword>
<sequence>MALGPIMLDVRGTALTEQDKHLLCHPMTGGVILFTHNFDSMQQITELVAEIHALRDPHLLVTVDHEGGRVQRFREGFTRLPAMACLGQRFEDDPQTARQEARELGWLMAAELRAVGIDFSFAPVLDLAHGLSGVIGNRALHARPEVVTTLAIAYMQGMRDAGMQAVGKHFPGHGGVREDSHLELPTDQRPAERLKEDIIPFARLIQEGLAGIMPAHVIYEKSDPLPAGFSPYWLKTVLRQQLGFQGVIFSDDLSMAATAAYGDYAERTIKALDAGCDMVLICNHPEGAEQALRGLKKPHDPVSMSRLARMHGRPARTWSRLKHEPRWKQAVQLAARLNDAEPELPV</sequence>
<evidence type="ECO:0000256" key="7">
    <source>
        <dbReference type="ARBA" id="ARBA00023295"/>
    </source>
</evidence>
<protein>
    <recommendedName>
        <fullName evidence="11">Beta-hexosaminidase</fullName>
        <ecNumber evidence="11">3.2.1.52</ecNumber>
    </recommendedName>
    <alternativeName>
        <fullName evidence="11">Beta-N-acetylhexosaminidase</fullName>
    </alternativeName>
    <alternativeName>
        <fullName evidence="11">N-acetyl-beta-glucosaminidase</fullName>
    </alternativeName>
</protein>
<accession>A0A1R3VMD8</accession>
<dbReference type="InterPro" id="IPR050226">
    <property type="entry name" value="NagZ_Beta-hexosaminidase"/>
</dbReference>
<gene>
    <name evidence="11" type="primary">nagZ</name>
    <name evidence="13" type="ORF">SAMN05216526_0114</name>
</gene>
<dbReference type="InterPro" id="IPR017853">
    <property type="entry name" value="GH"/>
</dbReference>
<feature type="site" description="Important for catalytic activity" evidence="11">
    <location>
        <position position="179"/>
    </location>
</feature>